<protein>
    <submittedName>
        <fullName evidence="1">Uncharacterized protein</fullName>
    </submittedName>
</protein>
<name>A0A0D4ZYT4_9SPHN</name>
<dbReference type="EMBL" id="KM017070">
    <property type="protein sequence ID" value="AJW29190.1"/>
    <property type="molecule type" value="Genomic_DNA"/>
</dbReference>
<gene>
    <name evidence="1" type="ORF">plasmid201_002</name>
</gene>
<organism evidence="1">
    <name type="scientific">Sphingomonas sp. NS2</name>
    <dbReference type="NCBI Taxonomy" id="908605"/>
    <lineage>
        <taxon>Bacteria</taxon>
        <taxon>Pseudomonadati</taxon>
        <taxon>Pseudomonadota</taxon>
        <taxon>Alphaproteobacteria</taxon>
        <taxon>Sphingomonadales</taxon>
        <taxon>Sphingomonadaceae</taxon>
        <taxon>Sphingomonas</taxon>
    </lineage>
</organism>
<sequence length="60" mass="6348">MGDGAPPRPTAPTQKSAVQLIFDRLGRREGQLLGRGDLDGFPVGRIAAFTSRAVLDLEVG</sequence>
<reference evidence="1" key="1">
    <citation type="submission" date="2014-06" db="EMBL/GenBank/DDBJ databases">
        <title>Molecular and ecological studies on carbamate pesticide degrading bacteria isolated from agricultural soils.</title>
        <authorList>
            <person name="Kim D.-U."/>
            <person name="Ka J.-O."/>
        </authorList>
    </citation>
    <scope>NUCLEOTIDE SEQUENCE</scope>
    <source>
        <strain evidence="1">NS2</strain>
        <plasmid evidence="1">201</plasmid>
    </source>
</reference>
<geneLocation type="plasmid" evidence="1">
    <name>201</name>
</geneLocation>
<evidence type="ECO:0000313" key="1">
    <source>
        <dbReference type="EMBL" id="AJW29190.1"/>
    </source>
</evidence>
<proteinExistence type="predicted"/>
<keyword evidence="1" id="KW-0614">Plasmid</keyword>
<dbReference type="AlphaFoldDB" id="A0A0D4ZYT4"/>
<accession>A0A0D4ZYT4</accession>